<sequence length="96" mass="11297">MLGCQESNRNESGIRNKEFEAILKVLNQDNVPSTMTQQQKNSGLILYYRNYFQDQAMKFWQPPSLYLSTSPPPPPPTQKKEQDHIEDRFLLHSHYL</sequence>
<organism evidence="2 3">
    <name type="scientific">Caerostris extrusa</name>
    <name type="common">Bark spider</name>
    <name type="synonym">Caerostris bankana</name>
    <dbReference type="NCBI Taxonomy" id="172846"/>
    <lineage>
        <taxon>Eukaryota</taxon>
        <taxon>Metazoa</taxon>
        <taxon>Ecdysozoa</taxon>
        <taxon>Arthropoda</taxon>
        <taxon>Chelicerata</taxon>
        <taxon>Arachnida</taxon>
        <taxon>Araneae</taxon>
        <taxon>Araneomorphae</taxon>
        <taxon>Entelegynae</taxon>
        <taxon>Araneoidea</taxon>
        <taxon>Araneidae</taxon>
        <taxon>Caerostris</taxon>
    </lineage>
</organism>
<keyword evidence="3" id="KW-1185">Reference proteome</keyword>
<proteinExistence type="predicted"/>
<name>A0AAV4TH73_CAEEX</name>
<gene>
    <name evidence="2" type="ORF">CEXT_796381</name>
</gene>
<accession>A0AAV4TH73</accession>
<protein>
    <submittedName>
        <fullName evidence="2">Uncharacterized protein</fullName>
    </submittedName>
</protein>
<evidence type="ECO:0000313" key="3">
    <source>
        <dbReference type="Proteomes" id="UP001054945"/>
    </source>
</evidence>
<dbReference type="AlphaFoldDB" id="A0AAV4TH73"/>
<dbReference type="Proteomes" id="UP001054945">
    <property type="component" value="Unassembled WGS sequence"/>
</dbReference>
<reference evidence="2 3" key="1">
    <citation type="submission" date="2021-06" db="EMBL/GenBank/DDBJ databases">
        <title>Caerostris extrusa draft genome.</title>
        <authorList>
            <person name="Kono N."/>
            <person name="Arakawa K."/>
        </authorList>
    </citation>
    <scope>NUCLEOTIDE SEQUENCE [LARGE SCALE GENOMIC DNA]</scope>
</reference>
<feature type="region of interest" description="Disordered" evidence="1">
    <location>
        <begin position="63"/>
        <end position="83"/>
    </location>
</feature>
<evidence type="ECO:0000256" key="1">
    <source>
        <dbReference type="SAM" id="MobiDB-lite"/>
    </source>
</evidence>
<evidence type="ECO:0000313" key="2">
    <source>
        <dbReference type="EMBL" id="GIY45958.1"/>
    </source>
</evidence>
<dbReference type="EMBL" id="BPLR01011347">
    <property type="protein sequence ID" value="GIY45958.1"/>
    <property type="molecule type" value="Genomic_DNA"/>
</dbReference>
<comment type="caution">
    <text evidence="2">The sequence shown here is derived from an EMBL/GenBank/DDBJ whole genome shotgun (WGS) entry which is preliminary data.</text>
</comment>